<evidence type="ECO:0000256" key="3">
    <source>
        <dbReference type="ARBA" id="ARBA00005293"/>
    </source>
</evidence>
<dbReference type="InterPro" id="IPR003111">
    <property type="entry name" value="Lon_prtase_N"/>
</dbReference>
<dbReference type="PANTHER" id="PTHR46732">
    <property type="entry name" value="ATP-DEPENDENT PROTEASE LA (LON) DOMAIN PROTEIN"/>
    <property type="match status" value="1"/>
</dbReference>
<feature type="domain" description="Lon N-terminal" evidence="14">
    <location>
        <begin position="177"/>
        <end position="442"/>
    </location>
</feature>
<keyword evidence="6" id="KW-0833">Ubl conjugation pathway</keyword>
<dbReference type="EMBL" id="HBUF01363861">
    <property type="protein sequence ID" value="CAG6722476.1"/>
    <property type="molecule type" value="Transcribed_RNA"/>
</dbReference>
<dbReference type="GO" id="GO:0046872">
    <property type="term" value="F:metal ion binding"/>
    <property type="evidence" value="ECO:0007669"/>
    <property type="project" value="UniProtKB-KW"/>
</dbReference>
<accession>A0A8D8VF79</accession>
<dbReference type="FunFam" id="2.170.150.20:FF:000005">
    <property type="entry name" value="Blast:Protein cereblon homolog"/>
    <property type="match status" value="1"/>
</dbReference>
<dbReference type="Gene3D" id="1.20.58.1480">
    <property type="match status" value="1"/>
</dbReference>
<comment type="function">
    <text evidence="11">Substrate recognition component of a DCX (DDB1-CUL4-X-box) E3 protein ligase complex that mediates the ubiquitination and subsequent proteasomal degradation of target proteins. Has an essential role in mediating growth by negatively regulating insulin signaling. It also has a role in maintaining presynaptic function in the neuromuscular junction synapses of third-instar larvae.</text>
</comment>
<evidence type="ECO:0000256" key="12">
    <source>
        <dbReference type="ARBA" id="ARBA00046796"/>
    </source>
</evidence>
<dbReference type="AlphaFoldDB" id="A0A8D8VF79"/>
<feature type="compositionally biased region" description="Polar residues" evidence="13">
    <location>
        <begin position="110"/>
        <end position="131"/>
    </location>
</feature>
<keyword evidence="5" id="KW-0479">Metal-binding</keyword>
<name>A0A8D8VF79_9HEMI</name>
<evidence type="ECO:0000256" key="9">
    <source>
        <dbReference type="ARBA" id="ARBA00023242"/>
    </source>
</evidence>
<evidence type="ECO:0000313" key="16">
    <source>
        <dbReference type="EMBL" id="CAG6722475.1"/>
    </source>
</evidence>
<evidence type="ECO:0000256" key="4">
    <source>
        <dbReference type="ARBA" id="ARBA00014394"/>
    </source>
</evidence>
<evidence type="ECO:0000256" key="1">
    <source>
        <dbReference type="ARBA" id="ARBA00004123"/>
    </source>
</evidence>
<dbReference type="UniPathway" id="UPA00143"/>
<evidence type="ECO:0000256" key="5">
    <source>
        <dbReference type="ARBA" id="ARBA00022723"/>
    </source>
</evidence>
<dbReference type="EMBL" id="HBUF01363858">
    <property type="protein sequence ID" value="CAG6722473.1"/>
    <property type="molecule type" value="Transcribed_RNA"/>
</dbReference>
<dbReference type="GO" id="GO:0016567">
    <property type="term" value="P:protein ubiquitination"/>
    <property type="evidence" value="ECO:0007669"/>
    <property type="project" value="UniProtKB-UniPathway"/>
</dbReference>
<feature type="domain" description="CULT" evidence="15">
    <location>
        <begin position="442"/>
        <end position="549"/>
    </location>
</feature>
<dbReference type="CDD" id="cd15777">
    <property type="entry name" value="CRBN_C_like"/>
    <property type="match status" value="1"/>
</dbReference>
<reference evidence="16" key="1">
    <citation type="submission" date="2021-05" db="EMBL/GenBank/DDBJ databases">
        <authorList>
            <person name="Alioto T."/>
            <person name="Alioto T."/>
            <person name="Gomez Garrido J."/>
        </authorList>
    </citation>
    <scope>NUCLEOTIDE SEQUENCE</scope>
</reference>
<comment type="pathway">
    <text evidence="2">Protein modification; protein ubiquitination.</text>
</comment>
<feature type="compositionally biased region" description="Acidic residues" evidence="13">
    <location>
        <begin position="133"/>
        <end position="142"/>
    </location>
</feature>
<dbReference type="Gene3D" id="2.30.130.40">
    <property type="entry name" value="LON domain-like"/>
    <property type="match status" value="1"/>
</dbReference>
<dbReference type="EMBL" id="HBUF01363860">
    <property type="protein sequence ID" value="CAG6722475.1"/>
    <property type="molecule type" value="Transcribed_RNA"/>
</dbReference>
<feature type="compositionally biased region" description="Low complexity" evidence="13">
    <location>
        <begin position="15"/>
        <end position="26"/>
    </location>
</feature>
<comment type="similarity">
    <text evidence="3">Belongs to the CRBN family.</text>
</comment>
<dbReference type="PROSITE" id="PS51787">
    <property type="entry name" value="LON_N"/>
    <property type="match status" value="1"/>
</dbReference>
<keyword evidence="8" id="KW-0832">Ubl conjugation</keyword>
<keyword evidence="9" id="KW-0539">Nucleus</keyword>
<dbReference type="SMART" id="SM00464">
    <property type="entry name" value="LON"/>
    <property type="match status" value="1"/>
</dbReference>
<dbReference type="Pfam" id="PF02190">
    <property type="entry name" value="LON_substr_bdg"/>
    <property type="match status" value="1"/>
</dbReference>
<dbReference type="PROSITE" id="PS51788">
    <property type="entry name" value="CULT"/>
    <property type="match status" value="1"/>
</dbReference>
<feature type="region of interest" description="Disordered" evidence="13">
    <location>
        <begin position="1"/>
        <end position="54"/>
    </location>
</feature>
<sequence>MDNNNPNNESASSDNIAVNNNASENNDTGDDSNSNESVDTFHGDDSNSDGSADTFHVSALNESREVGEPLMSRSMSIVNRFFNEIDQLIMEVENGNNRRGRIDSLVGINMVNSSTPPDTGTDSAASNVATGDNNEDDSDSEEVPFDIQLPYQHLYLSRNFQALPGHTYLEEGSVHTLSFVSSNVITGLTVLIPGQTIPLNFIRPGLVAAMRDSLDNNKNIFGFLMKNPSRSATNRDIKNLIGVTLEIFEIGNDEQHQQGGDFCGKGRVTQRFRLLEIVSSTRPWMSGRVVILPEIVLEDPLHSACPSTLLQLRRYSNRAVCELHAASFTAWPGFVYRQYEVKRVVSTAKQYFLKLVTDKNIASCAKVPDDPVQVSYWVLINILLYIPLSTASCAKVPDDPVQLSYWVLINFPMSDSIRVEMLSLNNALQRLQRLIEYFKNYEQSIRCIGCFQQIGNMKNVFFMSASGPQGTYVNPSGYIHETITLYTADQIRVDPELSTEYSWFPGYAWSVATCARCHCHVGWRFTAVQKSLVPKLFYGITKRAITLPGGAAAENAPAEERDDLTDMLPQRLLVL</sequence>
<dbReference type="SUPFAM" id="SSF88697">
    <property type="entry name" value="PUA domain-like"/>
    <property type="match status" value="1"/>
</dbReference>
<feature type="compositionally biased region" description="Polar residues" evidence="13">
    <location>
        <begin position="1"/>
        <end position="14"/>
    </location>
</feature>
<feature type="region of interest" description="Disordered" evidence="13">
    <location>
        <begin position="110"/>
        <end position="142"/>
    </location>
</feature>
<evidence type="ECO:0000256" key="10">
    <source>
        <dbReference type="ARBA" id="ARBA00030079"/>
    </source>
</evidence>
<evidence type="ECO:0000256" key="6">
    <source>
        <dbReference type="ARBA" id="ARBA00022786"/>
    </source>
</evidence>
<dbReference type="InterPro" id="IPR015947">
    <property type="entry name" value="PUA-like_sf"/>
</dbReference>
<evidence type="ECO:0000256" key="7">
    <source>
        <dbReference type="ARBA" id="ARBA00022833"/>
    </source>
</evidence>
<proteinExistence type="inferred from homology"/>
<keyword evidence="7" id="KW-0862">Zinc</keyword>
<evidence type="ECO:0000256" key="8">
    <source>
        <dbReference type="ARBA" id="ARBA00022843"/>
    </source>
</evidence>
<dbReference type="InterPro" id="IPR004910">
    <property type="entry name" value="Yippee/Mis18/Cereblon"/>
</dbReference>
<evidence type="ECO:0000259" key="15">
    <source>
        <dbReference type="PROSITE" id="PS51788"/>
    </source>
</evidence>
<dbReference type="InterPro" id="IPR046336">
    <property type="entry name" value="Lon_prtase_N_sf"/>
</dbReference>
<organism evidence="16">
    <name type="scientific">Cacopsylla melanoneura</name>
    <dbReference type="NCBI Taxonomy" id="428564"/>
    <lineage>
        <taxon>Eukaryota</taxon>
        <taxon>Metazoa</taxon>
        <taxon>Ecdysozoa</taxon>
        <taxon>Arthropoda</taxon>
        <taxon>Hexapoda</taxon>
        <taxon>Insecta</taxon>
        <taxon>Pterygota</taxon>
        <taxon>Neoptera</taxon>
        <taxon>Paraneoptera</taxon>
        <taxon>Hemiptera</taxon>
        <taxon>Sternorrhyncha</taxon>
        <taxon>Psylloidea</taxon>
        <taxon>Psyllidae</taxon>
        <taxon>Psyllinae</taxon>
        <taxon>Cacopsylla</taxon>
    </lineage>
</organism>
<evidence type="ECO:0000256" key="13">
    <source>
        <dbReference type="SAM" id="MobiDB-lite"/>
    </source>
</evidence>
<dbReference type="PANTHER" id="PTHR46732:SF8">
    <property type="entry name" value="ATP-DEPENDENT PROTEASE LA (LON) DOMAIN PROTEIN"/>
    <property type="match status" value="1"/>
</dbReference>
<evidence type="ECO:0000256" key="2">
    <source>
        <dbReference type="ARBA" id="ARBA00004906"/>
    </source>
</evidence>
<dbReference type="InterPro" id="IPR034750">
    <property type="entry name" value="CULT"/>
</dbReference>
<dbReference type="Pfam" id="PF03226">
    <property type="entry name" value="Yippee-Mis18"/>
    <property type="match status" value="1"/>
</dbReference>
<comment type="subunit">
    <text evidence="12">Likely a component of a DCX (DDB1-CUL4-X-box) protein ligase complex. May interact with pic/DDB1.</text>
</comment>
<evidence type="ECO:0000259" key="14">
    <source>
        <dbReference type="PROSITE" id="PS51787"/>
    </source>
</evidence>
<dbReference type="GO" id="GO:0005634">
    <property type="term" value="C:nucleus"/>
    <property type="evidence" value="ECO:0007669"/>
    <property type="project" value="UniProtKB-SubCell"/>
</dbReference>
<evidence type="ECO:0000256" key="11">
    <source>
        <dbReference type="ARBA" id="ARBA00046075"/>
    </source>
</evidence>
<comment type="subcellular location">
    <subcellularLocation>
        <location evidence="1">Nucleus</location>
    </subcellularLocation>
</comment>
<protein>
    <recommendedName>
        <fullName evidence="4">Protein cereblon</fullName>
    </recommendedName>
    <alternativeName>
        <fullName evidence="10">Protein ohgata</fullName>
    </alternativeName>
</protein>
<dbReference type="Gene3D" id="2.170.150.20">
    <property type="entry name" value="Peptide methionine sulfoxide reductase"/>
    <property type="match status" value="1"/>
</dbReference>